<protein>
    <submittedName>
        <fullName evidence="1">Uncharacterized protein</fullName>
    </submittedName>
</protein>
<reference evidence="1" key="1">
    <citation type="submission" date="2014-09" db="EMBL/GenBank/DDBJ databases">
        <authorList>
            <person name="Magalhaes I.L.F."/>
            <person name="Oliveira U."/>
            <person name="Santos F.R."/>
            <person name="Vidigal T.H.D.A."/>
            <person name="Brescovit A.D."/>
            <person name="Santos A.J."/>
        </authorList>
    </citation>
    <scope>NUCLEOTIDE SEQUENCE</scope>
    <source>
        <tissue evidence="1">Shoot tissue taken approximately 20 cm above the soil surface</tissue>
    </source>
</reference>
<organism evidence="1">
    <name type="scientific">Arundo donax</name>
    <name type="common">Giant reed</name>
    <name type="synonym">Donax arundinaceus</name>
    <dbReference type="NCBI Taxonomy" id="35708"/>
    <lineage>
        <taxon>Eukaryota</taxon>
        <taxon>Viridiplantae</taxon>
        <taxon>Streptophyta</taxon>
        <taxon>Embryophyta</taxon>
        <taxon>Tracheophyta</taxon>
        <taxon>Spermatophyta</taxon>
        <taxon>Magnoliopsida</taxon>
        <taxon>Liliopsida</taxon>
        <taxon>Poales</taxon>
        <taxon>Poaceae</taxon>
        <taxon>PACMAD clade</taxon>
        <taxon>Arundinoideae</taxon>
        <taxon>Arundineae</taxon>
        <taxon>Arundo</taxon>
    </lineage>
</organism>
<dbReference type="EMBL" id="GBRH01233533">
    <property type="protein sequence ID" value="JAD64362.1"/>
    <property type="molecule type" value="Transcribed_RNA"/>
</dbReference>
<dbReference type="AlphaFoldDB" id="A0A0A9BYK7"/>
<evidence type="ECO:0000313" key="1">
    <source>
        <dbReference type="EMBL" id="JAD64362.1"/>
    </source>
</evidence>
<reference evidence="1" key="2">
    <citation type="journal article" date="2015" name="Data Brief">
        <title>Shoot transcriptome of the giant reed, Arundo donax.</title>
        <authorList>
            <person name="Barrero R.A."/>
            <person name="Guerrero F.D."/>
            <person name="Moolhuijzen P."/>
            <person name="Goolsby J.A."/>
            <person name="Tidwell J."/>
            <person name="Bellgard S.E."/>
            <person name="Bellgard M.I."/>
        </authorList>
    </citation>
    <scope>NUCLEOTIDE SEQUENCE</scope>
    <source>
        <tissue evidence="1">Shoot tissue taken approximately 20 cm above the soil surface</tissue>
    </source>
</reference>
<name>A0A0A9BYK7_ARUDO</name>
<accession>A0A0A9BYK7</accession>
<proteinExistence type="predicted"/>
<sequence>MHQHVIQQETSMGIVVHSQNVEI</sequence>